<sequence>MERITDKQRKYIFVLIRNYADLTKYTPEEAREILTLIYCHQNNLPLFSLSDCSQERASDFIEFILKYTEEWGK</sequence>
<protein>
    <recommendedName>
        <fullName evidence="3">DUF3791 domain-containing protein</fullName>
    </recommendedName>
</protein>
<keyword evidence="2" id="KW-1185">Reference proteome</keyword>
<evidence type="ECO:0000313" key="2">
    <source>
        <dbReference type="Proteomes" id="UP000728968"/>
    </source>
</evidence>
<comment type="caution">
    <text evidence="1">The sequence shown here is derived from an EMBL/GenBank/DDBJ whole genome shotgun (WGS) entry which is preliminary data.</text>
</comment>
<dbReference type="EMBL" id="JACJLT010000011">
    <property type="protein sequence ID" value="MBM6874477.1"/>
    <property type="molecule type" value="Genomic_DNA"/>
</dbReference>
<organism evidence="1 2">
    <name type="scientific">Fusobacterium mortiferum</name>
    <dbReference type="NCBI Taxonomy" id="850"/>
    <lineage>
        <taxon>Bacteria</taxon>
        <taxon>Fusobacteriati</taxon>
        <taxon>Fusobacteriota</taxon>
        <taxon>Fusobacteriia</taxon>
        <taxon>Fusobacteriales</taxon>
        <taxon>Fusobacteriaceae</taxon>
        <taxon>Fusobacterium</taxon>
    </lineage>
</organism>
<reference evidence="1 2" key="1">
    <citation type="journal article" date="2021" name="Sci. Rep.">
        <title>The distribution of antibiotic resistance genes in chicken gut microbiota commensals.</title>
        <authorList>
            <person name="Juricova H."/>
            <person name="Matiasovicova J."/>
            <person name="Kubasova T."/>
            <person name="Cejkova D."/>
            <person name="Rychlik I."/>
        </authorList>
    </citation>
    <scope>NUCLEOTIDE SEQUENCE [LARGE SCALE GENOMIC DNA]</scope>
    <source>
        <strain evidence="1 2">An425</strain>
    </source>
</reference>
<dbReference type="InterPro" id="IPR041242">
    <property type="entry name" value="HNHc_6"/>
</dbReference>
<dbReference type="Proteomes" id="UP000728968">
    <property type="component" value="Unassembled WGS sequence"/>
</dbReference>
<dbReference type="Pfam" id="PF16784">
    <property type="entry name" value="HNHc_6"/>
    <property type="match status" value="1"/>
</dbReference>
<name>A0ABS2G058_FUSMR</name>
<evidence type="ECO:0008006" key="3">
    <source>
        <dbReference type="Google" id="ProtNLM"/>
    </source>
</evidence>
<accession>A0ABS2G058</accession>
<gene>
    <name evidence="1" type="ORF">H6A04_02165</name>
</gene>
<proteinExistence type="predicted"/>
<dbReference type="RefSeq" id="WP_204710542.1">
    <property type="nucleotide sequence ID" value="NZ_JACJLT010000011.1"/>
</dbReference>
<evidence type="ECO:0000313" key="1">
    <source>
        <dbReference type="EMBL" id="MBM6874477.1"/>
    </source>
</evidence>